<evidence type="ECO:0000313" key="1">
    <source>
        <dbReference type="EMBL" id="EYC15535.1"/>
    </source>
</evidence>
<dbReference type="Proteomes" id="UP000024635">
    <property type="component" value="Unassembled WGS sequence"/>
</dbReference>
<sequence>MESVSHATIVEYSCTVSVFLCTLSDLRALLSRPLLLCAALLMEQTIDSLIFLQHRIAKFAFQIAGYRLLLRWVGADEEGDERFDFWVNIGSRILHSVG</sequence>
<accession>A0A016UK52</accession>
<proteinExistence type="predicted"/>
<evidence type="ECO:0000313" key="2">
    <source>
        <dbReference type="Proteomes" id="UP000024635"/>
    </source>
</evidence>
<dbReference type="EMBL" id="JARK01001372">
    <property type="protein sequence ID" value="EYC15535.1"/>
    <property type="molecule type" value="Genomic_DNA"/>
</dbReference>
<dbReference type="AlphaFoldDB" id="A0A016UK52"/>
<comment type="caution">
    <text evidence="1">The sequence shown here is derived from an EMBL/GenBank/DDBJ whole genome shotgun (WGS) entry which is preliminary data.</text>
</comment>
<keyword evidence="2" id="KW-1185">Reference proteome</keyword>
<dbReference type="SUPFAM" id="SSF63748">
    <property type="entry name" value="Tudor/PWWP/MBT"/>
    <property type="match status" value="1"/>
</dbReference>
<dbReference type="Gene3D" id="2.30.30.140">
    <property type="match status" value="1"/>
</dbReference>
<dbReference type="OrthoDB" id="8188861at2759"/>
<protein>
    <submittedName>
        <fullName evidence="1">Uncharacterized protein</fullName>
    </submittedName>
</protein>
<name>A0A016UK52_9BILA</name>
<reference evidence="2" key="1">
    <citation type="journal article" date="2015" name="Nat. Genet.">
        <title>The genome and transcriptome of the zoonotic hookworm Ancylostoma ceylanicum identify infection-specific gene families.</title>
        <authorList>
            <person name="Schwarz E.M."/>
            <person name="Hu Y."/>
            <person name="Antoshechkin I."/>
            <person name="Miller M.M."/>
            <person name="Sternberg P.W."/>
            <person name="Aroian R.V."/>
        </authorList>
    </citation>
    <scope>NUCLEOTIDE SEQUENCE</scope>
    <source>
        <strain evidence="2">HY135</strain>
    </source>
</reference>
<organism evidence="1 2">
    <name type="scientific">Ancylostoma ceylanicum</name>
    <dbReference type="NCBI Taxonomy" id="53326"/>
    <lineage>
        <taxon>Eukaryota</taxon>
        <taxon>Metazoa</taxon>
        <taxon>Ecdysozoa</taxon>
        <taxon>Nematoda</taxon>
        <taxon>Chromadorea</taxon>
        <taxon>Rhabditida</taxon>
        <taxon>Rhabditina</taxon>
        <taxon>Rhabditomorpha</taxon>
        <taxon>Strongyloidea</taxon>
        <taxon>Ancylostomatidae</taxon>
        <taxon>Ancylostomatinae</taxon>
        <taxon>Ancylostoma</taxon>
    </lineage>
</organism>
<gene>
    <name evidence="1" type="primary">Acey_s0036.g3196</name>
    <name evidence="1" type="synonym">Acey-lin-61</name>
    <name evidence="1" type="ORF">Y032_0036g3196</name>
</gene>